<dbReference type="Proteomes" id="UP000234681">
    <property type="component" value="Chromosome 7"/>
</dbReference>
<evidence type="ECO:0000313" key="2">
    <source>
        <dbReference type="Proteomes" id="UP000234681"/>
    </source>
</evidence>
<protein>
    <submittedName>
        <fullName evidence="1">RCG63693</fullName>
    </submittedName>
</protein>
<organism evidence="1 2">
    <name type="scientific">Rattus norvegicus</name>
    <name type="common">Rat</name>
    <dbReference type="NCBI Taxonomy" id="10116"/>
    <lineage>
        <taxon>Eukaryota</taxon>
        <taxon>Metazoa</taxon>
        <taxon>Chordata</taxon>
        <taxon>Craniata</taxon>
        <taxon>Vertebrata</taxon>
        <taxon>Euteleostomi</taxon>
        <taxon>Mammalia</taxon>
        <taxon>Eutheria</taxon>
        <taxon>Euarchontoglires</taxon>
        <taxon>Glires</taxon>
        <taxon>Rodentia</taxon>
        <taxon>Myomorpha</taxon>
        <taxon>Muroidea</taxon>
        <taxon>Muridae</taxon>
        <taxon>Murinae</taxon>
        <taxon>Rattus</taxon>
    </lineage>
</organism>
<reference evidence="1 2" key="1">
    <citation type="submission" date="2005-09" db="EMBL/GenBank/DDBJ databases">
        <authorList>
            <person name="Mural R.J."/>
            <person name="Li P.W."/>
            <person name="Adams M.D."/>
            <person name="Amanatides P.G."/>
            <person name="Baden-Tillson H."/>
            <person name="Barnstead M."/>
            <person name="Chin S.H."/>
            <person name="Dew I."/>
            <person name="Evans C.A."/>
            <person name="Ferriera S."/>
            <person name="Flanigan M."/>
            <person name="Fosler C."/>
            <person name="Glodek A."/>
            <person name="Gu Z."/>
            <person name="Holt R.A."/>
            <person name="Jennings D."/>
            <person name="Kraft C.L."/>
            <person name="Lu F."/>
            <person name="Nguyen T."/>
            <person name="Nusskern D.R."/>
            <person name="Pfannkoch C.M."/>
            <person name="Sitter C."/>
            <person name="Sutton G.G."/>
            <person name="Venter J.C."/>
            <person name="Wang Z."/>
            <person name="Woodage T."/>
            <person name="Zheng X.H."/>
            <person name="Zhong F."/>
        </authorList>
    </citation>
    <scope>NUCLEOTIDE SEQUENCE [LARGE SCALE GENOMIC DNA]</scope>
    <source>
        <strain>BN</strain>
        <strain evidence="2">Sprague-Dawley</strain>
    </source>
</reference>
<gene>
    <name evidence="1" type="ORF">rCG_63693</name>
</gene>
<accession>A6HRN7</accession>
<proteinExistence type="predicted"/>
<dbReference type="EMBL" id="CH473950">
    <property type="protein sequence ID" value="EDM16185.1"/>
    <property type="molecule type" value="Genomic_DNA"/>
</dbReference>
<dbReference type="AlphaFoldDB" id="A6HRN7"/>
<name>A6HRN7_RAT</name>
<evidence type="ECO:0000313" key="1">
    <source>
        <dbReference type="EMBL" id="EDM16185.1"/>
    </source>
</evidence>
<sequence>MCCRSEHCLFVSNTEVKWLDLPILNEEIQAIILYVRHTSTEI</sequence>